<evidence type="ECO:0000313" key="2">
    <source>
        <dbReference type="EMBL" id="RXK16830.1"/>
    </source>
</evidence>
<feature type="domain" description="Carbamoyltransferase Kae1-like" evidence="1">
    <location>
        <begin position="385"/>
        <end position="506"/>
    </location>
</feature>
<evidence type="ECO:0000259" key="1">
    <source>
        <dbReference type="Pfam" id="PF22521"/>
    </source>
</evidence>
<dbReference type="Proteomes" id="UP000290092">
    <property type="component" value="Unassembled WGS sequence"/>
</dbReference>
<dbReference type="RefSeq" id="WP_114841660.1">
    <property type="nucleotide sequence ID" value="NZ_CP031219.1"/>
</dbReference>
<dbReference type="Gene3D" id="3.30.420.40">
    <property type="match status" value="1"/>
</dbReference>
<dbReference type="KEGG" id="amyt:AMYT_1216"/>
<name>A0AAX2AKL1_9BACT</name>
<dbReference type="Pfam" id="PF22521">
    <property type="entry name" value="HypF_C_2"/>
    <property type="match status" value="1"/>
</dbReference>
<reference evidence="2 3" key="1">
    <citation type="submission" date="2017-09" db="EMBL/GenBank/DDBJ databases">
        <title>Genomics of the genus Arcobacter.</title>
        <authorList>
            <person name="Perez-Cataluna A."/>
            <person name="Figueras M.J."/>
            <person name="Salas-Masso N."/>
        </authorList>
    </citation>
    <scope>NUCLEOTIDE SEQUENCE [LARGE SCALE GENOMIC DNA]</scope>
    <source>
        <strain evidence="2 3">CECT 7386</strain>
    </source>
</reference>
<dbReference type="EMBL" id="NXID01000003">
    <property type="protein sequence ID" value="RXK16830.1"/>
    <property type="molecule type" value="Genomic_DNA"/>
</dbReference>
<proteinExistence type="predicted"/>
<gene>
    <name evidence="2" type="ORF">CP985_01340</name>
</gene>
<dbReference type="AlphaFoldDB" id="A0AAX2AKL1"/>
<organism evidence="2 3">
    <name type="scientific">Malaciobacter mytili LMG 24559</name>
    <dbReference type="NCBI Taxonomy" id="1032238"/>
    <lineage>
        <taxon>Bacteria</taxon>
        <taxon>Pseudomonadati</taxon>
        <taxon>Campylobacterota</taxon>
        <taxon>Epsilonproteobacteria</taxon>
        <taxon>Campylobacterales</taxon>
        <taxon>Arcobacteraceae</taxon>
        <taxon>Malaciobacter</taxon>
    </lineage>
</organism>
<dbReference type="InterPro" id="IPR055128">
    <property type="entry name" value="HypF_C_2"/>
</dbReference>
<accession>A0AAX2AKL1</accession>
<comment type="caution">
    <text evidence="2">The sequence shown here is derived from an EMBL/GenBank/DDBJ whole genome shotgun (WGS) entry which is preliminary data.</text>
</comment>
<protein>
    <recommendedName>
        <fullName evidence="1">Carbamoyltransferase Kae1-like domain-containing protein</fullName>
    </recommendedName>
</protein>
<evidence type="ECO:0000313" key="3">
    <source>
        <dbReference type="Proteomes" id="UP000290092"/>
    </source>
</evidence>
<sequence>MQMFYKIEFNNTNEYFINLIQEQIFEDKINIQIKKYEKFIILHINDSEEKITEFFQNLEKNLPLSIFLKGASFIEKIPEELKELSLDNLQQNISLSNKEILKLVENRTVDFTNEIKQLKEGKIIELSTSNGIKKFSLPNKENRIKLQEENEVNLFVSNINAISSLLECSSKDLQLLCSIERPLVKLKFNFLQNKDLQYSCISFIYTKLPDDKLTFEFALALKEEGIDFLIYSDFNVMQKDIQVTYFKDENIIIRGDKTLFPKYDIQDKKVYNSSDEFFCLNGGIYKTIIKKENKRSSNSIGVYFSYNSEESKISLNLPTKGIKDIVYIPNIENSISSCMEDIASMDENTARLVENYKKKFPLYFKKDLDQNTNGFVSILNFIAVMLGMKDYKEFESYAHSYNSKSGIQIDMKLFKYKDKNYLDYRKIAHSIFSYKLADVDNALLAFSFYESLSEFIKNSIEEINKDIESKNIILCGDIIVNSILLSKLDKELSNNFTLVIPKNYPIDY</sequence>
<keyword evidence="3" id="KW-1185">Reference proteome</keyword>